<evidence type="ECO:0000313" key="2">
    <source>
        <dbReference type="EMBL" id="GAA3051476.1"/>
    </source>
</evidence>
<sequence>MRYGVSPDTLGPCSAGAARRAAPDSPAETATEAWDAVSAAIAAAAIAVPLAPLSAPLNARTATVRSLPV</sequence>
<evidence type="ECO:0000313" key="3">
    <source>
        <dbReference type="Proteomes" id="UP001501532"/>
    </source>
</evidence>
<accession>A0ABP6LN24</accession>
<organism evidence="2 3">
    <name type="scientific">Streptomyces glomeratus</name>
    <dbReference type="NCBI Taxonomy" id="284452"/>
    <lineage>
        <taxon>Bacteria</taxon>
        <taxon>Bacillati</taxon>
        <taxon>Actinomycetota</taxon>
        <taxon>Actinomycetes</taxon>
        <taxon>Kitasatosporales</taxon>
        <taxon>Streptomycetaceae</taxon>
        <taxon>Streptomyces</taxon>
    </lineage>
</organism>
<protein>
    <submittedName>
        <fullName evidence="2">Uncharacterized protein</fullName>
    </submittedName>
</protein>
<gene>
    <name evidence="2" type="ORF">GCM10010448_38280</name>
</gene>
<reference evidence="3" key="1">
    <citation type="journal article" date="2019" name="Int. J. Syst. Evol. Microbiol.">
        <title>The Global Catalogue of Microorganisms (GCM) 10K type strain sequencing project: providing services to taxonomists for standard genome sequencing and annotation.</title>
        <authorList>
            <consortium name="The Broad Institute Genomics Platform"/>
            <consortium name="The Broad Institute Genome Sequencing Center for Infectious Disease"/>
            <person name="Wu L."/>
            <person name="Ma J."/>
        </authorList>
    </citation>
    <scope>NUCLEOTIDE SEQUENCE [LARGE SCALE GENOMIC DNA]</scope>
    <source>
        <strain evidence="3">JCM 9091</strain>
    </source>
</reference>
<dbReference type="EMBL" id="BAAAUF010000032">
    <property type="protein sequence ID" value="GAA3051476.1"/>
    <property type="molecule type" value="Genomic_DNA"/>
</dbReference>
<comment type="caution">
    <text evidence="2">The sequence shown here is derived from an EMBL/GenBank/DDBJ whole genome shotgun (WGS) entry which is preliminary data.</text>
</comment>
<feature type="region of interest" description="Disordered" evidence="1">
    <location>
        <begin position="1"/>
        <end position="30"/>
    </location>
</feature>
<keyword evidence="3" id="KW-1185">Reference proteome</keyword>
<name>A0ABP6LN24_9ACTN</name>
<proteinExistence type="predicted"/>
<dbReference type="Proteomes" id="UP001501532">
    <property type="component" value="Unassembled WGS sequence"/>
</dbReference>
<evidence type="ECO:0000256" key="1">
    <source>
        <dbReference type="SAM" id="MobiDB-lite"/>
    </source>
</evidence>